<dbReference type="PANTHER" id="PTHR33375:SF1">
    <property type="entry name" value="CHROMOSOME-PARTITIONING PROTEIN PARB-RELATED"/>
    <property type="match status" value="1"/>
</dbReference>
<protein>
    <submittedName>
        <fullName evidence="3">ParB-like partition protein</fullName>
    </submittedName>
</protein>
<keyword evidence="4" id="KW-1185">Reference proteome</keyword>
<dbReference type="Pfam" id="PF18090">
    <property type="entry name" value="SoPB_HTH"/>
    <property type="match status" value="1"/>
</dbReference>
<proteinExistence type="inferred from homology"/>
<evidence type="ECO:0000256" key="1">
    <source>
        <dbReference type="ARBA" id="ARBA00006295"/>
    </source>
</evidence>
<dbReference type="SMART" id="SM00470">
    <property type="entry name" value="ParB"/>
    <property type="match status" value="1"/>
</dbReference>
<evidence type="ECO:0000259" key="2">
    <source>
        <dbReference type="SMART" id="SM00470"/>
    </source>
</evidence>
<name>A0ABM9NN81_9GAMM</name>
<comment type="similarity">
    <text evidence="1">Belongs to the ParB family.</text>
</comment>
<dbReference type="Proteomes" id="UP001497493">
    <property type="component" value="Plasmid 2"/>
</dbReference>
<dbReference type="InterPro" id="IPR003115">
    <property type="entry name" value="ParB_N"/>
</dbReference>
<evidence type="ECO:0000313" key="3">
    <source>
        <dbReference type="EMBL" id="CAL1242124.1"/>
    </source>
</evidence>
<dbReference type="SUPFAM" id="SSF110849">
    <property type="entry name" value="ParB/Sulfiredoxin"/>
    <property type="match status" value="1"/>
</dbReference>
<dbReference type="Gene3D" id="1.10.10.2830">
    <property type="match status" value="1"/>
</dbReference>
<keyword evidence="3" id="KW-0614">Plasmid</keyword>
<dbReference type="NCBIfam" id="TIGR00180">
    <property type="entry name" value="parB_part"/>
    <property type="match status" value="1"/>
</dbReference>
<gene>
    <name evidence="3" type="ORF">MECH1_V1_P0192</name>
</gene>
<sequence length="356" mass="40540">MAMAKEKGGRTVFFDRIIDQARAAPQGSHRRPGHLSEQASSLAQIASGEIMSKTLLWVDPARCKIWDRHNRRYELLDERRCADLIEGFKAQGRQEFPAIVRKLEGDPAHDYEVVCGARRHWTVSWLRAHNYPQFKFLIEVRQLTDEEAFRLSDIENRDRLDISDYERALDYKSALELYYKQQKRMAERLEVSEGYLSKYLDLAAMPEPLLACYADITHIRVHHWTAIKPLLKSPGQREAVLRKAAEIAAEQRAAAARGDPPIDGARIVRLLKDAASPSTQRNARILGEYRAAATGHRLMTVARDGRKGFVFRLTLDAGASMEEMVATFHTALREYCGLKEESDTADPSRDNSAFEQ</sequence>
<dbReference type="InterPro" id="IPR036086">
    <property type="entry name" value="ParB/Sulfiredoxin_sf"/>
</dbReference>
<dbReference type="InterPro" id="IPR050336">
    <property type="entry name" value="Chromosome_partition/occlusion"/>
</dbReference>
<reference evidence="3 4" key="1">
    <citation type="submission" date="2024-04" db="EMBL/GenBank/DDBJ databases">
        <authorList>
            <person name="Cremers G."/>
        </authorList>
    </citation>
    <scope>NUCLEOTIDE SEQUENCE [LARGE SCALE GENOMIC DNA]</scope>
    <source>
        <strain evidence="3">MeCH1-AG</strain>
        <plasmid evidence="3 4">2</plasmid>
    </source>
</reference>
<dbReference type="InterPro" id="IPR004437">
    <property type="entry name" value="ParB/RepB/Spo0J"/>
</dbReference>
<dbReference type="PANTHER" id="PTHR33375">
    <property type="entry name" value="CHROMOSOME-PARTITIONING PROTEIN PARB-RELATED"/>
    <property type="match status" value="1"/>
</dbReference>
<dbReference type="InterPro" id="IPR040873">
    <property type="entry name" value="SoPB_HTH"/>
</dbReference>
<organism evidence="3 4">
    <name type="scientific">Candidatus Methylocalor cossyra</name>
    <dbReference type="NCBI Taxonomy" id="3108543"/>
    <lineage>
        <taxon>Bacteria</taxon>
        <taxon>Pseudomonadati</taxon>
        <taxon>Pseudomonadota</taxon>
        <taxon>Gammaproteobacteria</taxon>
        <taxon>Methylococcales</taxon>
        <taxon>Methylococcaceae</taxon>
        <taxon>Candidatus Methylocalor</taxon>
    </lineage>
</organism>
<dbReference type="EMBL" id="OZ026885">
    <property type="protein sequence ID" value="CAL1242124.1"/>
    <property type="molecule type" value="Genomic_DNA"/>
</dbReference>
<feature type="domain" description="ParB-like N-terminal" evidence="2">
    <location>
        <begin position="56"/>
        <end position="157"/>
    </location>
</feature>
<evidence type="ECO:0000313" key="4">
    <source>
        <dbReference type="Proteomes" id="UP001497493"/>
    </source>
</evidence>
<accession>A0ABM9NN81</accession>
<geneLocation type="plasmid" evidence="3 4">
    <name>2</name>
</geneLocation>
<dbReference type="SUPFAM" id="SSF109709">
    <property type="entry name" value="KorB DNA-binding domain-like"/>
    <property type="match status" value="1"/>
</dbReference>